<keyword evidence="9" id="KW-0249">Electron transport</keyword>
<dbReference type="RefSeq" id="YP_009629417.1">
    <property type="nucleotide sequence ID" value="NC_042180.1"/>
</dbReference>
<keyword evidence="9" id="KW-1278">Translocase</keyword>
<feature type="transmembrane region" description="Helical" evidence="9">
    <location>
        <begin position="85"/>
        <end position="104"/>
    </location>
</feature>
<keyword evidence="9" id="KW-0520">NAD</keyword>
<proteinExistence type="inferred from homology"/>
<dbReference type="GeneID" id="40139669"/>
<keyword evidence="6 9" id="KW-1133">Transmembrane helix</keyword>
<evidence type="ECO:0000256" key="6">
    <source>
        <dbReference type="ARBA" id="ARBA00022989"/>
    </source>
</evidence>
<evidence type="ECO:0000256" key="8">
    <source>
        <dbReference type="ARBA" id="ARBA00049551"/>
    </source>
</evidence>
<evidence type="ECO:0000256" key="2">
    <source>
        <dbReference type="ARBA" id="ARBA00008472"/>
    </source>
</evidence>
<evidence type="ECO:0000256" key="9">
    <source>
        <dbReference type="RuleBase" id="RU003640"/>
    </source>
</evidence>
<evidence type="ECO:0000256" key="1">
    <source>
        <dbReference type="ARBA" id="ARBA00004370"/>
    </source>
</evidence>
<sequence>MKLYQSVMLSFFLLTILALISFLLSKKSKLDINKTSPFECGFSNFNSSRMSFSIHFFMVAIIFLMFDIEVAIMLPMFISLKVMKAYQWMLTSLTITTLITYGLYHEWINGVIEWSK</sequence>
<dbReference type="EC" id="7.1.1.2" evidence="9"/>
<dbReference type="CTD" id="4537"/>
<evidence type="ECO:0000256" key="4">
    <source>
        <dbReference type="ARBA" id="ARBA00022448"/>
    </source>
</evidence>
<keyword evidence="7 9" id="KW-0472">Membrane</keyword>
<evidence type="ECO:0000256" key="7">
    <source>
        <dbReference type="ARBA" id="ARBA00023136"/>
    </source>
</evidence>
<evidence type="ECO:0000313" key="10">
    <source>
        <dbReference type="EMBL" id="AVV32053.1"/>
    </source>
</evidence>
<dbReference type="InterPro" id="IPR038430">
    <property type="entry name" value="NDAH_ubi_oxred_su3_sf"/>
</dbReference>
<dbReference type="Gene3D" id="1.20.58.1610">
    <property type="entry name" value="NADH:ubiquinone/plastoquinone oxidoreductase, chain 3"/>
    <property type="match status" value="1"/>
</dbReference>
<comment type="subcellular location">
    <subcellularLocation>
        <location evidence="1">Membrane</location>
    </subcellularLocation>
    <subcellularLocation>
        <location evidence="9">Mitochondrion membrane</location>
        <topology evidence="9">Multi-pass membrane protein</topology>
    </subcellularLocation>
</comment>
<dbReference type="GO" id="GO:0030964">
    <property type="term" value="C:NADH dehydrogenase complex"/>
    <property type="evidence" value="ECO:0007669"/>
    <property type="project" value="TreeGrafter"/>
</dbReference>
<keyword evidence="5 9" id="KW-0812">Transmembrane</keyword>
<geneLocation type="mitochondrion" evidence="10"/>
<dbReference type="AlphaFoldDB" id="A0A455JTR9"/>
<organism evidence="10">
    <name type="scientific">Sogatella vibix</name>
    <dbReference type="NCBI Taxonomy" id="2138606"/>
    <lineage>
        <taxon>Eukaryota</taxon>
        <taxon>Metazoa</taxon>
        <taxon>Ecdysozoa</taxon>
        <taxon>Arthropoda</taxon>
        <taxon>Hexapoda</taxon>
        <taxon>Insecta</taxon>
        <taxon>Pterygota</taxon>
        <taxon>Neoptera</taxon>
        <taxon>Paraneoptera</taxon>
        <taxon>Hemiptera</taxon>
        <taxon>Auchenorrhyncha</taxon>
        <taxon>Fulgoroidea</taxon>
        <taxon>Delphacidae</taxon>
        <taxon>Delphacinae</taxon>
        <taxon>Sogatella</taxon>
    </lineage>
</organism>
<comment type="catalytic activity">
    <reaction evidence="8 9">
        <text>a ubiquinone + NADH + 5 H(+)(in) = a ubiquinol + NAD(+) + 4 H(+)(out)</text>
        <dbReference type="Rhea" id="RHEA:29091"/>
        <dbReference type="Rhea" id="RHEA-COMP:9565"/>
        <dbReference type="Rhea" id="RHEA-COMP:9566"/>
        <dbReference type="ChEBI" id="CHEBI:15378"/>
        <dbReference type="ChEBI" id="CHEBI:16389"/>
        <dbReference type="ChEBI" id="CHEBI:17976"/>
        <dbReference type="ChEBI" id="CHEBI:57540"/>
        <dbReference type="ChEBI" id="CHEBI:57945"/>
        <dbReference type="EC" id="7.1.1.2"/>
    </reaction>
</comment>
<dbReference type="GO" id="GO:0031966">
    <property type="term" value="C:mitochondrial membrane"/>
    <property type="evidence" value="ECO:0007669"/>
    <property type="project" value="UniProtKB-SubCell"/>
</dbReference>
<keyword evidence="9" id="KW-0679">Respiratory chain</keyword>
<dbReference type="PANTHER" id="PTHR11058">
    <property type="entry name" value="NADH-UBIQUINONE OXIDOREDUCTASE CHAIN 3"/>
    <property type="match status" value="1"/>
</dbReference>
<keyword evidence="4 9" id="KW-0813">Transport</keyword>
<evidence type="ECO:0000256" key="5">
    <source>
        <dbReference type="ARBA" id="ARBA00022692"/>
    </source>
</evidence>
<comment type="similarity">
    <text evidence="2 9">Belongs to the complex I subunit 3 family.</text>
</comment>
<dbReference type="PANTHER" id="PTHR11058:SF9">
    <property type="entry name" value="NADH-UBIQUINONE OXIDOREDUCTASE CHAIN 3"/>
    <property type="match status" value="1"/>
</dbReference>
<keyword evidence="9" id="KW-0830">Ubiquinone</keyword>
<reference evidence="10" key="2">
    <citation type="submission" date="2019-04" db="EMBL/GenBank/DDBJ databases">
        <title>First mitogenome for the tribe Saccharosydnini (Hemiptera: Fulgoroidea: Delphacidae: Delphacinae) and a divergence time estimation for three predominant rice planthoppers.</title>
        <authorList>
            <person name="Huang Y.X."/>
            <person name="Qin D.Z."/>
        </authorList>
    </citation>
    <scope>NUCLEOTIDE SEQUENCE</scope>
</reference>
<dbReference type="Pfam" id="PF00507">
    <property type="entry name" value="Oxidored_q4"/>
    <property type="match status" value="1"/>
</dbReference>
<dbReference type="EMBL" id="MG515238">
    <property type="protein sequence ID" value="AVV32053.1"/>
    <property type="molecule type" value="Genomic_DNA"/>
</dbReference>
<evidence type="ECO:0000256" key="3">
    <source>
        <dbReference type="ARBA" id="ARBA00021007"/>
    </source>
</evidence>
<gene>
    <name evidence="10" type="primary">ND3</name>
</gene>
<dbReference type="InterPro" id="IPR000440">
    <property type="entry name" value="NADH_UbQ/plastoQ_OxRdtase_su3"/>
</dbReference>
<feature type="transmembrane region" description="Helical" evidence="9">
    <location>
        <begin position="54"/>
        <end position="78"/>
    </location>
</feature>
<keyword evidence="9 10" id="KW-0496">Mitochondrion</keyword>
<comment type="function">
    <text evidence="9">Core subunit of the mitochondrial membrane respiratory chain NADH dehydrogenase (Complex I) which catalyzes electron transfer from NADH through the respiratory chain, using ubiquinone as an electron acceptor. Essential for the catalytic activity of complex I.</text>
</comment>
<accession>A0A455JTR9</accession>
<protein>
    <recommendedName>
        <fullName evidence="3 9">NADH-ubiquinone oxidoreductase chain 3</fullName>
        <ecNumber evidence="9">7.1.1.2</ecNumber>
    </recommendedName>
</protein>
<dbReference type="GO" id="GO:0008137">
    <property type="term" value="F:NADH dehydrogenase (ubiquinone) activity"/>
    <property type="evidence" value="ECO:0007669"/>
    <property type="project" value="UniProtKB-UniRule"/>
</dbReference>
<reference evidence="10" key="1">
    <citation type="submission" date="2017-11" db="EMBL/GenBank/DDBJ databases">
        <authorList>
            <person name="Huang Y."/>
            <person name="Qin D."/>
        </authorList>
    </citation>
    <scope>NUCLEOTIDE SEQUENCE</scope>
</reference>
<name>A0A455JTR9_9HEMI</name>